<organism evidence="3 4">
    <name type="scientific">Wenjunlia vitaminophila</name>
    <name type="common">Streptomyces vitaminophilus</name>
    <dbReference type="NCBI Taxonomy" id="76728"/>
    <lineage>
        <taxon>Bacteria</taxon>
        <taxon>Bacillati</taxon>
        <taxon>Actinomycetota</taxon>
        <taxon>Actinomycetes</taxon>
        <taxon>Kitasatosporales</taxon>
        <taxon>Streptomycetaceae</taxon>
        <taxon>Wenjunlia</taxon>
    </lineage>
</organism>
<dbReference type="GO" id="GO:0006313">
    <property type="term" value="P:DNA transposition"/>
    <property type="evidence" value="ECO:0007669"/>
    <property type="project" value="InterPro"/>
</dbReference>
<dbReference type="GO" id="GO:0003677">
    <property type="term" value="F:DNA binding"/>
    <property type="evidence" value="ECO:0007669"/>
    <property type="project" value="InterPro"/>
</dbReference>
<feature type="compositionally biased region" description="Polar residues" evidence="1">
    <location>
        <begin position="130"/>
        <end position="140"/>
    </location>
</feature>
<comment type="caution">
    <text evidence="3">The sequence shown here is derived from an EMBL/GenBank/DDBJ whole genome shotgun (WGS) entry which is preliminary data.</text>
</comment>
<dbReference type="eggNOG" id="COG3547">
    <property type="taxonomic scope" value="Bacteria"/>
</dbReference>
<evidence type="ECO:0000256" key="1">
    <source>
        <dbReference type="SAM" id="MobiDB-lite"/>
    </source>
</evidence>
<accession>A0A0T6LKQ5</accession>
<feature type="region of interest" description="Disordered" evidence="1">
    <location>
        <begin position="125"/>
        <end position="149"/>
    </location>
</feature>
<name>A0A0T6LKQ5_WENVI</name>
<reference evidence="3 4" key="1">
    <citation type="submission" date="2015-10" db="EMBL/GenBank/DDBJ databases">
        <title>Draft genome sequence of pyrrolomycin-producing Streptomyces vitaminophilus.</title>
        <authorList>
            <person name="Graham D.E."/>
            <person name="Mahan K.M."/>
            <person name="Klingeman D.M."/>
            <person name="Hettich R.L."/>
            <person name="Parry R.J."/>
        </authorList>
    </citation>
    <scope>NUCLEOTIDE SEQUENCE [LARGE SCALE GENOMIC DNA]</scope>
    <source>
        <strain evidence="3 4">ATCC 31673</strain>
    </source>
</reference>
<proteinExistence type="predicted"/>
<feature type="domain" description="Transposase IS116/IS110/IS902 C-terminal" evidence="2">
    <location>
        <begin position="32"/>
        <end position="103"/>
    </location>
</feature>
<evidence type="ECO:0000313" key="4">
    <source>
        <dbReference type="Proteomes" id="UP000050867"/>
    </source>
</evidence>
<evidence type="ECO:0000259" key="2">
    <source>
        <dbReference type="Pfam" id="PF02371"/>
    </source>
</evidence>
<keyword evidence="4" id="KW-1185">Reference proteome</keyword>
<evidence type="ECO:0000313" key="3">
    <source>
        <dbReference type="EMBL" id="KRV46650.1"/>
    </source>
</evidence>
<sequence>MVQVQLVTSIRATIRALDAAIADAVASHPYAPLLATTPRIGTINLGQLTGEIGPILERSRTSEQFTAGTGVVPVTRASGKSRVVSYRHAANHRARLAIVGYAARILARAWLRVMWACWRDGTCYDPRHPPSQQQDQTRSRGGSGGIEVDSGRSQVLDAKAFLTYGLHHCKEQGPRSPPEEEVRT</sequence>
<dbReference type="EMBL" id="LLZU01000039">
    <property type="protein sequence ID" value="KRV46650.1"/>
    <property type="molecule type" value="Genomic_DNA"/>
</dbReference>
<dbReference type="Pfam" id="PF02371">
    <property type="entry name" value="Transposase_20"/>
    <property type="match status" value="1"/>
</dbReference>
<dbReference type="AlphaFoldDB" id="A0A0T6LKQ5"/>
<dbReference type="Proteomes" id="UP000050867">
    <property type="component" value="Unassembled WGS sequence"/>
</dbReference>
<dbReference type="GO" id="GO:0004803">
    <property type="term" value="F:transposase activity"/>
    <property type="evidence" value="ECO:0007669"/>
    <property type="project" value="InterPro"/>
</dbReference>
<gene>
    <name evidence="3" type="ORF">AQ490_12330</name>
</gene>
<protein>
    <recommendedName>
        <fullName evidence="2">Transposase IS116/IS110/IS902 C-terminal domain-containing protein</fullName>
    </recommendedName>
</protein>
<dbReference type="InterPro" id="IPR003346">
    <property type="entry name" value="Transposase_20"/>
</dbReference>